<dbReference type="AlphaFoldDB" id="A0A0K8P6A5"/>
<dbReference type="Pfam" id="PF02515">
    <property type="entry name" value="CoA_transf_3"/>
    <property type="match status" value="1"/>
</dbReference>
<dbReference type="Gene3D" id="3.30.1540.10">
    <property type="entry name" value="formyl-coa transferase, domain 3"/>
    <property type="match status" value="1"/>
</dbReference>
<dbReference type="SUPFAM" id="SSF89796">
    <property type="entry name" value="CoA-transferase family III (CaiB/BaiF)"/>
    <property type="match status" value="1"/>
</dbReference>
<protein>
    <submittedName>
        <fullName evidence="1">Putative hydroxyproline dehydratase</fullName>
    </submittedName>
</protein>
<dbReference type="OrthoDB" id="9058532at2"/>
<dbReference type="STRING" id="1547922.ISF6_4325"/>
<dbReference type="InterPro" id="IPR023606">
    <property type="entry name" value="CoA-Trfase_III_dom_1_sf"/>
</dbReference>
<evidence type="ECO:0000313" key="2">
    <source>
        <dbReference type="Proteomes" id="UP000037660"/>
    </source>
</evidence>
<dbReference type="GO" id="GO:0003824">
    <property type="term" value="F:catalytic activity"/>
    <property type="evidence" value="ECO:0007669"/>
    <property type="project" value="InterPro"/>
</dbReference>
<gene>
    <name evidence="1" type="ORF">ISF6_4325</name>
</gene>
<reference evidence="2" key="1">
    <citation type="submission" date="2015-07" db="EMBL/GenBank/DDBJ databases">
        <title>Discovery of a poly(ethylene terephthalate assimilation.</title>
        <authorList>
            <person name="Yoshida S."/>
            <person name="Hiraga K."/>
            <person name="Takehana T."/>
            <person name="Taniguchi I."/>
            <person name="Yamaji H."/>
            <person name="Maeda Y."/>
            <person name="Toyohara K."/>
            <person name="Miyamoto K."/>
            <person name="Kimura Y."/>
            <person name="Oda K."/>
        </authorList>
    </citation>
    <scope>NUCLEOTIDE SEQUENCE [LARGE SCALE GENOMIC DNA]</scope>
    <source>
        <strain evidence="2">NBRC 110686 / TISTR 2288 / 201-F6</strain>
    </source>
</reference>
<dbReference type="PANTHER" id="PTHR48228:SF2">
    <property type="entry name" value="E-CINNAMOYL-COA:R-PHENYLLACTATE COA TRANSFERASE LARGE SUBUNIT"/>
    <property type="match status" value="1"/>
</dbReference>
<evidence type="ECO:0000313" key="1">
    <source>
        <dbReference type="EMBL" id="GAP38131.1"/>
    </source>
</evidence>
<comment type="caution">
    <text evidence="1">The sequence shown here is derived from an EMBL/GenBank/DDBJ whole genome shotgun (WGS) entry which is preliminary data.</text>
</comment>
<dbReference type="PANTHER" id="PTHR48228">
    <property type="entry name" value="SUCCINYL-COA--D-CITRAMALATE COA-TRANSFERASE"/>
    <property type="match status" value="1"/>
</dbReference>
<dbReference type="Gene3D" id="3.40.50.10540">
    <property type="entry name" value="Crotonobetainyl-coa:carnitine coa-transferase, domain 1"/>
    <property type="match status" value="1"/>
</dbReference>
<keyword evidence="2" id="KW-1185">Reference proteome</keyword>
<accession>A0A0K8P6A5</accession>
<dbReference type="InterPro" id="IPR050509">
    <property type="entry name" value="CoA-transferase_III"/>
</dbReference>
<dbReference type="InterPro" id="IPR003673">
    <property type="entry name" value="CoA-Trfase_fam_III"/>
</dbReference>
<name>A0A0K8P6A5_PISS1</name>
<reference evidence="1 2" key="2">
    <citation type="journal article" date="2016" name="Science">
        <title>A bacterium that degrades and assimilates poly(ethylene terephthalate).</title>
        <authorList>
            <person name="Yoshida S."/>
            <person name="Hiraga K."/>
            <person name="Takehana T."/>
            <person name="Taniguchi I."/>
            <person name="Yamaji H."/>
            <person name="Maeda Y."/>
            <person name="Toyohara K."/>
            <person name="Miyamoto K."/>
            <person name="Kimura Y."/>
            <person name="Oda K."/>
        </authorList>
    </citation>
    <scope>NUCLEOTIDE SEQUENCE [LARGE SCALE GENOMIC DNA]</scope>
    <source>
        <strain evidence="2">NBRC 110686 / TISTR 2288 / 201-F6</strain>
    </source>
</reference>
<organism evidence="1 2">
    <name type="scientific">Piscinibacter sakaiensis</name>
    <name type="common">Ideonella sakaiensis</name>
    <dbReference type="NCBI Taxonomy" id="1547922"/>
    <lineage>
        <taxon>Bacteria</taxon>
        <taxon>Pseudomonadati</taxon>
        <taxon>Pseudomonadota</taxon>
        <taxon>Betaproteobacteria</taxon>
        <taxon>Burkholderiales</taxon>
        <taxon>Sphaerotilaceae</taxon>
        <taxon>Piscinibacter</taxon>
    </lineage>
</organism>
<sequence length="419" mass="44509">MRVFDGLKVLDVASYVAAPAAATILSDFGAEVVKIEPPQGGDGYRLMAGSLPNLPRSEHNYAWALASRNKRGLALDLQQAAGRAVLHRLAAQADVLITNYPPSVRPRLGLDPQALAAINPRLVFASITGYGETGPEADRRGYDATAYFARSGLTDVTRCDEHAPPAAPALGQGDGPTASTLYGAIVTALYRRERTGRGGYVSSSLLANGIWSNGPTVQAALCGAEIPYRWPRTAPRSALSNFYLCRDGRWFSIAMAAEERLWPGIVRLLALDEIARDPRFATLPERRRHARALTEILDGVFARRDAVEWQRLFESEGHTVSVVARVADVAADAQAIHAGALVPADGIGGASWTVDSPFRIDGEEKCRPRAAPALGEHSDQVLADYGFGAEEIAALRAEGVVTGAAETTTPAASAATASS</sequence>
<dbReference type="RefSeq" id="WP_054022022.1">
    <property type="nucleotide sequence ID" value="NZ_BBYR01000066.1"/>
</dbReference>
<dbReference type="Proteomes" id="UP000037660">
    <property type="component" value="Unassembled WGS sequence"/>
</dbReference>
<dbReference type="EMBL" id="BBYR01000066">
    <property type="protein sequence ID" value="GAP38131.1"/>
    <property type="molecule type" value="Genomic_DNA"/>
</dbReference>
<proteinExistence type="predicted"/>
<dbReference type="InterPro" id="IPR044855">
    <property type="entry name" value="CoA-Trfase_III_dom3_sf"/>
</dbReference>